<evidence type="ECO:0000256" key="4">
    <source>
        <dbReference type="ARBA" id="ARBA00012196"/>
    </source>
</evidence>
<dbReference type="InterPro" id="IPR025715">
    <property type="entry name" value="FoP_C"/>
</dbReference>
<dbReference type="Pfam" id="PF10250">
    <property type="entry name" value="O-FucT"/>
    <property type="match status" value="1"/>
</dbReference>
<dbReference type="InterPro" id="IPR019378">
    <property type="entry name" value="GDP-Fuc_O-FucTrfase"/>
</dbReference>
<name>A0A8S2GK11_9BILA</name>
<evidence type="ECO:0000256" key="18">
    <source>
        <dbReference type="SAM" id="MobiDB-lite"/>
    </source>
</evidence>
<evidence type="ECO:0000256" key="10">
    <source>
        <dbReference type="ARBA" id="ARBA00022976"/>
    </source>
</evidence>
<evidence type="ECO:0000256" key="7">
    <source>
        <dbReference type="ARBA" id="ARBA00022679"/>
    </source>
</evidence>
<dbReference type="Gene3D" id="3.40.50.11340">
    <property type="match status" value="1"/>
</dbReference>
<accession>A0A8S2GK11</accession>
<protein>
    <recommendedName>
        <fullName evidence="5">GDP-fucose protein O-fucosyltransferase 1</fullName>
        <ecNumber evidence="4">2.4.1.221</ecNumber>
    </recommendedName>
    <alternativeName>
        <fullName evidence="15">Peptide-O-fucosyltransferase 1</fullName>
    </alternativeName>
</protein>
<dbReference type="GO" id="GO:0003723">
    <property type="term" value="F:RNA binding"/>
    <property type="evidence" value="ECO:0007669"/>
    <property type="project" value="UniProtKB-KW"/>
</dbReference>
<feature type="compositionally biased region" description="Low complexity" evidence="18">
    <location>
        <begin position="159"/>
        <end position="178"/>
    </location>
</feature>
<comment type="catalytic activity">
    <reaction evidence="17">
        <text>L-seryl-[protein] + GDP-beta-L-fucose = 3-O-(alpha-L-fucosyl)-L-seryl-[protein] + GDP + H(+)</text>
        <dbReference type="Rhea" id="RHEA:63644"/>
        <dbReference type="Rhea" id="RHEA-COMP:9863"/>
        <dbReference type="Rhea" id="RHEA-COMP:17914"/>
        <dbReference type="ChEBI" id="CHEBI:15378"/>
        <dbReference type="ChEBI" id="CHEBI:29999"/>
        <dbReference type="ChEBI" id="CHEBI:57273"/>
        <dbReference type="ChEBI" id="CHEBI:58189"/>
        <dbReference type="ChEBI" id="CHEBI:189632"/>
        <dbReference type="EC" id="2.4.1.221"/>
    </reaction>
    <physiologicalReaction direction="left-to-right" evidence="17">
        <dbReference type="Rhea" id="RHEA:63645"/>
    </physiologicalReaction>
</comment>
<keyword evidence="9" id="KW-0694">RNA-binding</keyword>
<dbReference type="Pfam" id="PF13865">
    <property type="entry name" value="FoP_duplication"/>
    <property type="match status" value="1"/>
</dbReference>
<comment type="subcellular location">
    <subcellularLocation>
        <location evidence="1">Endoplasmic reticulum</location>
    </subcellularLocation>
</comment>
<evidence type="ECO:0000256" key="1">
    <source>
        <dbReference type="ARBA" id="ARBA00004240"/>
    </source>
</evidence>
<dbReference type="SMART" id="SM01218">
    <property type="entry name" value="FoP_duplication"/>
    <property type="match status" value="1"/>
</dbReference>
<evidence type="ECO:0000256" key="12">
    <source>
        <dbReference type="ARBA" id="ARBA00023180"/>
    </source>
</evidence>
<reference evidence="21" key="1">
    <citation type="submission" date="2021-02" db="EMBL/GenBank/DDBJ databases">
        <authorList>
            <person name="Nowell W R."/>
        </authorList>
    </citation>
    <scope>NUCLEOTIDE SEQUENCE</scope>
</reference>
<keyword evidence="14" id="KW-0119">Carbohydrate metabolism</keyword>
<gene>
    <name evidence="20" type="ORF">OVA965_LOCUS952</name>
    <name evidence="21" type="ORF">TMI583_LOCUS953</name>
</gene>
<comment type="pathway">
    <text evidence="2">Protein modification; protein glycosylation.</text>
</comment>
<evidence type="ECO:0000256" key="9">
    <source>
        <dbReference type="ARBA" id="ARBA00022884"/>
    </source>
</evidence>
<dbReference type="AlphaFoldDB" id="A0A8S2GK11"/>
<keyword evidence="6" id="KW-0328">Glycosyltransferase</keyword>
<keyword evidence="7" id="KW-0808">Transferase</keyword>
<evidence type="ECO:0000313" key="22">
    <source>
        <dbReference type="Proteomes" id="UP000682733"/>
    </source>
</evidence>
<feature type="domain" description="Chromatin target of PRMT1 protein C-terminal" evidence="19">
    <location>
        <begin position="172"/>
        <end position="260"/>
    </location>
</feature>
<evidence type="ECO:0000256" key="8">
    <source>
        <dbReference type="ARBA" id="ARBA00022824"/>
    </source>
</evidence>
<sequence>MTGVSTKIVLKNATKFSLDRRFGDIAKQTPRHQPTVTVSYVRDEIFQQKRASANERRQEIMMRNRPSTIDIANRLKKRSINYRLGRGFGNYNRGGMGRFNVNQRLTGTSGVLQRVTLGRGRRMGGNLFSSRGGNRNPRRAGLTIGRERTGLRTFRGRFSRGFNNNNNLQSNQNNSKRNGFQSGRGRGASIRSFRGNRGNGNNSRGNSNRGVGNFRGRGRGAKNNENQSKNNNKNNDNNTSVTKEKLDSDLDRYMSQTKIDNNFFDVQIPSSQHRSFSTESKYEIDPNGYVLFCPCMAAQFLGSLIFMRILNRTLVLPHWMKYPSAGESLQIPFDRYFQVEHAIISYKTSLFICGCDDDHMIEQFEKILEKKYDLKIVKYNGNENVNEGAHINLYILGVVANNTIVNCPSTFPAFVKRMRDVNGKQTAFGL</sequence>
<evidence type="ECO:0000256" key="14">
    <source>
        <dbReference type="ARBA" id="ARBA00023277"/>
    </source>
</evidence>
<evidence type="ECO:0000256" key="13">
    <source>
        <dbReference type="ARBA" id="ARBA00023253"/>
    </source>
</evidence>
<proteinExistence type="inferred from homology"/>
<keyword evidence="11" id="KW-1015">Disulfide bond</keyword>
<dbReference type="GO" id="GO:0006004">
    <property type="term" value="P:fucose metabolic process"/>
    <property type="evidence" value="ECO:0007669"/>
    <property type="project" value="UniProtKB-KW"/>
</dbReference>
<comment type="caution">
    <text evidence="21">The sequence shown here is derived from an EMBL/GenBank/DDBJ whole genome shotgun (WGS) entry which is preliminary data.</text>
</comment>
<dbReference type="GO" id="GO:0005783">
    <property type="term" value="C:endoplasmic reticulum"/>
    <property type="evidence" value="ECO:0007669"/>
    <property type="project" value="UniProtKB-SubCell"/>
</dbReference>
<dbReference type="PANTHER" id="PTHR21420">
    <property type="entry name" value="GDP-FUCOSE PROTEIN O-FUCOSYLTRANSFERASE 1"/>
    <property type="match status" value="1"/>
</dbReference>
<dbReference type="GO" id="GO:0007219">
    <property type="term" value="P:Notch signaling pathway"/>
    <property type="evidence" value="ECO:0007669"/>
    <property type="project" value="UniProtKB-KW"/>
</dbReference>
<dbReference type="PANTHER" id="PTHR21420:SF10">
    <property type="entry name" value="GDP-FUCOSE PROTEIN O-FUCOSYLTRANSFERASE 1"/>
    <property type="match status" value="1"/>
</dbReference>
<dbReference type="EMBL" id="CAJNOK010000155">
    <property type="protein sequence ID" value="CAF0733141.1"/>
    <property type="molecule type" value="Genomic_DNA"/>
</dbReference>
<evidence type="ECO:0000256" key="6">
    <source>
        <dbReference type="ARBA" id="ARBA00022676"/>
    </source>
</evidence>
<evidence type="ECO:0000256" key="17">
    <source>
        <dbReference type="ARBA" id="ARBA00048647"/>
    </source>
</evidence>
<keyword evidence="10" id="KW-0914">Notch signaling pathway</keyword>
<organism evidence="21 22">
    <name type="scientific">Didymodactylos carnosus</name>
    <dbReference type="NCBI Taxonomy" id="1234261"/>
    <lineage>
        <taxon>Eukaryota</taxon>
        <taxon>Metazoa</taxon>
        <taxon>Spiralia</taxon>
        <taxon>Gnathifera</taxon>
        <taxon>Rotifera</taxon>
        <taxon>Eurotatoria</taxon>
        <taxon>Bdelloidea</taxon>
        <taxon>Philodinida</taxon>
        <taxon>Philodinidae</taxon>
        <taxon>Didymodactylos</taxon>
    </lineage>
</organism>
<evidence type="ECO:0000256" key="15">
    <source>
        <dbReference type="ARBA" id="ARBA00033080"/>
    </source>
</evidence>
<dbReference type="GO" id="GO:0046922">
    <property type="term" value="F:peptide-O-fucosyltransferase activity"/>
    <property type="evidence" value="ECO:0007669"/>
    <property type="project" value="UniProtKB-EC"/>
</dbReference>
<dbReference type="Proteomes" id="UP000677228">
    <property type="component" value="Unassembled WGS sequence"/>
</dbReference>
<dbReference type="Proteomes" id="UP000682733">
    <property type="component" value="Unassembled WGS sequence"/>
</dbReference>
<feature type="compositionally biased region" description="Low complexity" evidence="18">
    <location>
        <begin position="223"/>
        <end position="238"/>
    </location>
</feature>
<evidence type="ECO:0000313" key="21">
    <source>
        <dbReference type="EMBL" id="CAF3509187.1"/>
    </source>
</evidence>
<dbReference type="EMBL" id="CAJOBA010000155">
    <property type="protein sequence ID" value="CAF3509187.1"/>
    <property type="molecule type" value="Genomic_DNA"/>
</dbReference>
<comment type="catalytic activity">
    <reaction evidence="16">
        <text>L-threonyl-[protein] + GDP-beta-L-fucose = 3-O-(alpha-L-fucosyl)-L-threonyl-[protein] + GDP + H(+)</text>
        <dbReference type="Rhea" id="RHEA:70491"/>
        <dbReference type="Rhea" id="RHEA-COMP:11060"/>
        <dbReference type="Rhea" id="RHEA-COMP:17915"/>
        <dbReference type="ChEBI" id="CHEBI:15378"/>
        <dbReference type="ChEBI" id="CHEBI:30013"/>
        <dbReference type="ChEBI" id="CHEBI:57273"/>
        <dbReference type="ChEBI" id="CHEBI:58189"/>
        <dbReference type="ChEBI" id="CHEBI:189631"/>
        <dbReference type="EC" id="2.4.1.221"/>
    </reaction>
    <physiologicalReaction direction="left-to-right" evidence="16">
        <dbReference type="Rhea" id="RHEA:70492"/>
    </physiologicalReaction>
</comment>
<dbReference type="EC" id="2.4.1.221" evidence="4"/>
<evidence type="ECO:0000256" key="16">
    <source>
        <dbReference type="ARBA" id="ARBA00047273"/>
    </source>
</evidence>
<keyword evidence="12" id="KW-0325">Glycoprotein</keyword>
<dbReference type="InterPro" id="IPR039922">
    <property type="entry name" value="POFUT1"/>
</dbReference>
<keyword evidence="13" id="KW-0294">Fucose metabolism</keyword>
<feature type="compositionally biased region" description="Low complexity" evidence="18">
    <location>
        <begin position="191"/>
        <end position="214"/>
    </location>
</feature>
<evidence type="ECO:0000256" key="5">
    <source>
        <dbReference type="ARBA" id="ARBA00021745"/>
    </source>
</evidence>
<evidence type="ECO:0000256" key="11">
    <source>
        <dbReference type="ARBA" id="ARBA00023157"/>
    </source>
</evidence>
<evidence type="ECO:0000313" key="20">
    <source>
        <dbReference type="EMBL" id="CAF0733141.1"/>
    </source>
</evidence>
<feature type="region of interest" description="Disordered" evidence="18">
    <location>
        <begin position="122"/>
        <end position="244"/>
    </location>
</feature>
<evidence type="ECO:0000256" key="2">
    <source>
        <dbReference type="ARBA" id="ARBA00004922"/>
    </source>
</evidence>
<comment type="similarity">
    <text evidence="3">Belongs to the glycosyltransferase 65 family.</text>
</comment>
<keyword evidence="8" id="KW-0256">Endoplasmic reticulum</keyword>
<evidence type="ECO:0000256" key="3">
    <source>
        <dbReference type="ARBA" id="ARBA00010626"/>
    </source>
</evidence>
<evidence type="ECO:0000259" key="19">
    <source>
        <dbReference type="SMART" id="SM01218"/>
    </source>
</evidence>